<evidence type="ECO:0000313" key="1">
    <source>
        <dbReference type="EMBL" id="GBF80194.1"/>
    </source>
</evidence>
<organism evidence="1 2">
    <name type="scientific">Aphanothece sacrum FPU1</name>
    <dbReference type="NCBI Taxonomy" id="1920663"/>
    <lineage>
        <taxon>Bacteria</taxon>
        <taxon>Bacillati</taxon>
        <taxon>Cyanobacteriota</taxon>
        <taxon>Cyanophyceae</taxon>
        <taxon>Oscillatoriophycideae</taxon>
        <taxon>Chroococcales</taxon>
        <taxon>Aphanothecaceae</taxon>
        <taxon>Aphanothece</taxon>
    </lineage>
</organism>
<dbReference type="SUPFAM" id="SSF46689">
    <property type="entry name" value="Homeodomain-like"/>
    <property type="match status" value="1"/>
</dbReference>
<dbReference type="RefSeq" id="WP_368665969.1">
    <property type="nucleotide sequence ID" value="NZ_BDQK01000006.1"/>
</dbReference>
<reference evidence="2" key="1">
    <citation type="submission" date="2017-05" db="EMBL/GenBank/DDBJ databases">
        <title>Physiological properties and genetic analysis related to exopolysaccharide production of fresh-water unicellular cyanobacterium Aphanothece sacrum, Suizenji Nori, that has been cultured as a food source in Japan.</title>
        <authorList>
            <person name="Kanesaki Y."/>
            <person name="Yoshikawa S."/>
            <person name="Ohki K."/>
        </authorList>
    </citation>
    <scope>NUCLEOTIDE SEQUENCE [LARGE SCALE GENOMIC DNA]</scope>
    <source>
        <strain evidence="2">FPU1</strain>
    </source>
</reference>
<gene>
    <name evidence="1" type="ORF">AsFPU1_1595</name>
</gene>
<dbReference type="InterPro" id="IPR007367">
    <property type="entry name" value="DUF433"/>
</dbReference>
<evidence type="ECO:0000313" key="2">
    <source>
        <dbReference type="Proteomes" id="UP000287247"/>
    </source>
</evidence>
<dbReference type="InterPro" id="IPR036388">
    <property type="entry name" value="WH-like_DNA-bd_sf"/>
</dbReference>
<proteinExistence type="predicted"/>
<dbReference type="Proteomes" id="UP000287247">
    <property type="component" value="Unassembled WGS sequence"/>
</dbReference>
<dbReference type="Pfam" id="PF04255">
    <property type="entry name" value="DUF433"/>
    <property type="match status" value="1"/>
</dbReference>
<dbReference type="PANTHER" id="PTHR34849">
    <property type="entry name" value="SSL5025 PROTEIN"/>
    <property type="match status" value="1"/>
</dbReference>
<comment type="caution">
    <text evidence="1">The sequence shown here is derived from an EMBL/GenBank/DDBJ whole genome shotgun (WGS) entry which is preliminary data.</text>
</comment>
<accession>A0A401IG53</accession>
<sequence length="119" mass="13017">MKTTITLKELERQILALNLTEKAEIIQILTQNLTNGSQGIKKTQGVCDGDACVGNTRIPIWSLVNNRCLGMSDASILEAFPDLTAADLVNAWAYADGHPDEISTAIRENEEIMLENGED</sequence>
<dbReference type="EMBL" id="BDQK01000006">
    <property type="protein sequence ID" value="GBF80194.1"/>
    <property type="molecule type" value="Genomic_DNA"/>
</dbReference>
<keyword evidence="2" id="KW-1185">Reference proteome</keyword>
<dbReference type="AlphaFoldDB" id="A0A401IG53"/>
<name>A0A401IG53_APHSA</name>
<dbReference type="InterPro" id="IPR009057">
    <property type="entry name" value="Homeodomain-like_sf"/>
</dbReference>
<protein>
    <recommendedName>
        <fullName evidence="3">DUF433 domain-containing protein</fullName>
    </recommendedName>
</protein>
<dbReference type="Gene3D" id="1.10.10.10">
    <property type="entry name" value="Winged helix-like DNA-binding domain superfamily/Winged helix DNA-binding domain"/>
    <property type="match status" value="1"/>
</dbReference>
<dbReference type="PANTHER" id="PTHR34849:SF4">
    <property type="entry name" value="SLR1209 PROTEIN"/>
    <property type="match status" value="1"/>
</dbReference>
<evidence type="ECO:0008006" key="3">
    <source>
        <dbReference type="Google" id="ProtNLM"/>
    </source>
</evidence>